<proteinExistence type="predicted"/>
<feature type="compositionally biased region" description="Basic and acidic residues" evidence="1">
    <location>
        <begin position="211"/>
        <end position="222"/>
    </location>
</feature>
<evidence type="ECO:0000256" key="1">
    <source>
        <dbReference type="SAM" id="MobiDB-lite"/>
    </source>
</evidence>
<name>A0A023B4T3_GRENI</name>
<accession>A0A023B4T3</accession>
<dbReference type="PANTHER" id="PTHR10900:SF77">
    <property type="entry name" value="FI19380P1"/>
    <property type="match status" value="1"/>
</dbReference>
<dbReference type="GeneID" id="22913490"/>
<organism evidence="3 4">
    <name type="scientific">Gregarina niphandrodes</name>
    <name type="common">Septate eugregarine</name>
    <dbReference type="NCBI Taxonomy" id="110365"/>
    <lineage>
        <taxon>Eukaryota</taxon>
        <taxon>Sar</taxon>
        <taxon>Alveolata</taxon>
        <taxon>Apicomplexa</taxon>
        <taxon>Conoidasida</taxon>
        <taxon>Gregarinasina</taxon>
        <taxon>Eugregarinorida</taxon>
        <taxon>Gregarinidae</taxon>
        <taxon>Gregarina</taxon>
    </lineage>
</organism>
<reference evidence="3" key="1">
    <citation type="submission" date="2013-12" db="EMBL/GenBank/DDBJ databases">
        <authorList>
            <person name="Omoto C.K."/>
            <person name="Sibley D."/>
            <person name="Venepally P."/>
            <person name="Hadjithomas M."/>
            <person name="Karamycheva S."/>
            <person name="Brunk B."/>
            <person name="Roos D."/>
            <person name="Caler E."/>
            <person name="Lorenzi H."/>
        </authorList>
    </citation>
    <scope>NUCLEOTIDE SEQUENCE</scope>
</reference>
<dbReference type="SUPFAM" id="SSF82153">
    <property type="entry name" value="FAS1 domain"/>
    <property type="match status" value="1"/>
</dbReference>
<evidence type="ECO:0000313" key="3">
    <source>
        <dbReference type="EMBL" id="EZG57240.1"/>
    </source>
</evidence>
<dbReference type="PANTHER" id="PTHR10900">
    <property type="entry name" value="PERIOSTIN-RELATED"/>
    <property type="match status" value="1"/>
</dbReference>
<dbReference type="SMART" id="SM00554">
    <property type="entry name" value="FAS1"/>
    <property type="match status" value="1"/>
</dbReference>
<keyword evidence="4" id="KW-1185">Reference proteome</keyword>
<dbReference type="InterPro" id="IPR036378">
    <property type="entry name" value="FAS1_dom_sf"/>
</dbReference>
<dbReference type="VEuPathDB" id="CryptoDB:GNI_098740"/>
<dbReference type="PROSITE" id="PS50213">
    <property type="entry name" value="FAS1"/>
    <property type="match status" value="1"/>
</dbReference>
<dbReference type="Proteomes" id="UP000019763">
    <property type="component" value="Unassembled WGS sequence"/>
</dbReference>
<evidence type="ECO:0000259" key="2">
    <source>
        <dbReference type="PROSITE" id="PS50213"/>
    </source>
</evidence>
<feature type="region of interest" description="Disordered" evidence="1">
    <location>
        <begin position="190"/>
        <end position="242"/>
    </location>
</feature>
<gene>
    <name evidence="3" type="ORF">GNI_098740</name>
</gene>
<evidence type="ECO:0000313" key="4">
    <source>
        <dbReference type="Proteomes" id="UP000019763"/>
    </source>
</evidence>
<dbReference type="Pfam" id="PF02469">
    <property type="entry name" value="Fasciclin"/>
    <property type="match status" value="1"/>
</dbReference>
<feature type="compositionally biased region" description="Polar residues" evidence="1">
    <location>
        <begin position="190"/>
        <end position="200"/>
    </location>
</feature>
<dbReference type="InterPro" id="IPR050904">
    <property type="entry name" value="Adhesion/Biosynth-related"/>
</dbReference>
<dbReference type="OrthoDB" id="330233at2759"/>
<protein>
    <submittedName>
        <fullName evidence="3">Fasciclin domain protein</fullName>
    </submittedName>
</protein>
<dbReference type="Gene3D" id="2.30.180.10">
    <property type="entry name" value="FAS1 domain"/>
    <property type="match status" value="1"/>
</dbReference>
<sequence length="242" mass="26585">MKFKLDQSRDATVFMPTNAALAKTKLTKLPYSDLVQVLNYHNLGQVVKLGELGKGAYSYETIEGSRLNVTVSDDKGIVINDNVHLVKPMVETPMGVAYVIDGVLVPPDMDKPSDEEVTTQLGFVPDTEEEVVAPHHIKQINEEQKRRNDVSGLVQKTADNIDDEEKPEPHEVGVLGASLPHRNTARSATRGSLNLGQLPQVQRLPASARSTAEHTYRVDSGRHGRHHSGGPDLAFAQKGKLW</sequence>
<dbReference type="RefSeq" id="XP_011131073.1">
    <property type="nucleotide sequence ID" value="XM_011132771.1"/>
</dbReference>
<dbReference type="AlphaFoldDB" id="A0A023B4T3"/>
<feature type="domain" description="FAS1" evidence="2">
    <location>
        <begin position="1"/>
        <end position="104"/>
    </location>
</feature>
<dbReference type="InterPro" id="IPR000782">
    <property type="entry name" value="FAS1_domain"/>
</dbReference>
<dbReference type="EMBL" id="AFNH02000741">
    <property type="protein sequence ID" value="EZG57240.1"/>
    <property type="molecule type" value="Genomic_DNA"/>
</dbReference>
<dbReference type="eggNOG" id="ENOG502SZBH">
    <property type="taxonomic scope" value="Eukaryota"/>
</dbReference>
<comment type="caution">
    <text evidence="3">The sequence shown here is derived from an EMBL/GenBank/DDBJ whole genome shotgun (WGS) entry which is preliminary data.</text>
</comment>